<evidence type="ECO:0000313" key="2">
    <source>
        <dbReference type="Proteomes" id="UP001157502"/>
    </source>
</evidence>
<accession>A0ACC2H156</accession>
<keyword evidence="2" id="KW-1185">Reference proteome</keyword>
<comment type="caution">
    <text evidence="1">The sequence shown here is derived from an EMBL/GenBank/DDBJ whole genome shotgun (WGS) entry which is preliminary data.</text>
</comment>
<gene>
    <name evidence="1" type="ORF">DPEC_G00067750</name>
</gene>
<protein>
    <submittedName>
        <fullName evidence="1">Uncharacterized protein</fullName>
    </submittedName>
</protein>
<dbReference type="Proteomes" id="UP001157502">
    <property type="component" value="Chromosome 6"/>
</dbReference>
<organism evidence="1 2">
    <name type="scientific">Dallia pectoralis</name>
    <name type="common">Alaska blackfish</name>
    <dbReference type="NCBI Taxonomy" id="75939"/>
    <lineage>
        <taxon>Eukaryota</taxon>
        <taxon>Metazoa</taxon>
        <taxon>Chordata</taxon>
        <taxon>Craniata</taxon>
        <taxon>Vertebrata</taxon>
        <taxon>Euteleostomi</taxon>
        <taxon>Actinopterygii</taxon>
        <taxon>Neopterygii</taxon>
        <taxon>Teleostei</taxon>
        <taxon>Protacanthopterygii</taxon>
        <taxon>Esociformes</taxon>
        <taxon>Umbridae</taxon>
        <taxon>Dallia</taxon>
    </lineage>
</organism>
<reference evidence="1" key="1">
    <citation type="submission" date="2021-05" db="EMBL/GenBank/DDBJ databases">
        <authorList>
            <person name="Pan Q."/>
            <person name="Jouanno E."/>
            <person name="Zahm M."/>
            <person name="Klopp C."/>
            <person name="Cabau C."/>
            <person name="Louis A."/>
            <person name="Berthelot C."/>
            <person name="Parey E."/>
            <person name="Roest Crollius H."/>
            <person name="Montfort J."/>
            <person name="Robinson-Rechavi M."/>
            <person name="Bouchez O."/>
            <person name="Lampietro C."/>
            <person name="Lopez Roques C."/>
            <person name="Donnadieu C."/>
            <person name="Postlethwait J."/>
            <person name="Bobe J."/>
            <person name="Dillon D."/>
            <person name="Chandos A."/>
            <person name="von Hippel F."/>
            <person name="Guiguen Y."/>
        </authorList>
    </citation>
    <scope>NUCLEOTIDE SEQUENCE</scope>
    <source>
        <strain evidence="1">YG-Jan2019</strain>
    </source>
</reference>
<proteinExistence type="predicted"/>
<dbReference type="EMBL" id="CM055733">
    <property type="protein sequence ID" value="KAJ8009778.1"/>
    <property type="molecule type" value="Genomic_DNA"/>
</dbReference>
<name>A0ACC2H156_DALPE</name>
<evidence type="ECO:0000313" key="1">
    <source>
        <dbReference type="EMBL" id="KAJ8009778.1"/>
    </source>
</evidence>
<sequence length="705" mass="78322">MASNVDKARRPKRRQVTSGCNGSSAKSPVDCYITRGLLENEWHVWNTSPGALKLRSGDTVHTRVVTSDFDGSTVLLARVLADVNVPGSGAAACVLGRDMCFTDNSLEQFGDLRSVATQVDFVDMCMSKGVKCTSFLEHYTQNPDDEELRLGSRVCSLFVHTVREMLSRRYDIMHHYPLYNRVLGLHYADGSSSEPPEMKDVIATGGLLDRSAADHQSLHGISLVGLDHVTFSQWNYPDNREDLSEEEPEPNVKVDTSDKFIVNTVEAFNNLPGTLTDRPRAFPYLFTVRPSNELTFDDLVQYCQVRTREPLGSLPSREAWGSVNPVLLMEDPVDPETGKTMRRYTVTSRGHLSTIGANRDVRLSLCYNEVFLPNRPVSRLNLDVDLKCCQRCNTKFATQADRSTKRKVSEAMTTSLILVIVESLLRFVKVKTSELECNPSLKELAKSVGKIAVYTRESSVKSKLSLRMLWYLPVELCSFEGIEAYRPLLDEMEKTSLNYVLLSYPSNVQSCGLCDLADAMRTGGCSTSGSRFLRLNSDSAENRSSSIDKAPYSLRKSVRLPNCDKEDSGFEYVDTFNRQDIEDPGFDDPLSLSVGLSSNPILVDVTSLGIRFQGILKVRGYAQPPGIFGLDKVPDQARVESEARRLASLWGVPVTVRTTGSGLFCVQANEKSTTYPCPIHNRVHSKSKLGALVFATNTKPKCFVA</sequence>